<evidence type="ECO:0000256" key="2">
    <source>
        <dbReference type="ARBA" id="ARBA00022857"/>
    </source>
</evidence>
<organism evidence="4 5">
    <name type="scientific">Fusarium oxysporum f. sp. cubense</name>
    <dbReference type="NCBI Taxonomy" id="61366"/>
    <lineage>
        <taxon>Eukaryota</taxon>
        <taxon>Fungi</taxon>
        <taxon>Dikarya</taxon>
        <taxon>Ascomycota</taxon>
        <taxon>Pezizomycotina</taxon>
        <taxon>Sordariomycetes</taxon>
        <taxon>Hypocreomycetidae</taxon>
        <taxon>Hypocreales</taxon>
        <taxon>Nectriaceae</taxon>
        <taxon>Fusarium</taxon>
        <taxon>Fusarium oxysporum species complex</taxon>
    </lineage>
</organism>
<evidence type="ECO:0000259" key="3">
    <source>
        <dbReference type="Pfam" id="PF05368"/>
    </source>
</evidence>
<dbReference type="Pfam" id="PF05368">
    <property type="entry name" value="NmrA"/>
    <property type="match status" value="1"/>
</dbReference>
<dbReference type="Gene3D" id="3.90.25.10">
    <property type="entry name" value="UDP-galactose 4-epimerase, domain 1"/>
    <property type="match status" value="1"/>
</dbReference>
<comment type="similarity">
    <text evidence="1">Belongs to the NmrA-type oxidoreductase family.</text>
</comment>
<dbReference type="PANTHER" id="PTHR42748:SF26">
    <property type="entry name" value="NMRA-LIKE DOMAIN-CONTAINING PROTEIN"/>
    <property type="match status" value="1"/>
</dbReference>
<dbReference type="InterPro" id="IPR036291">
    <property type="entry name" value="NAD(P)-bd_dom_sf"/>
</dbReference>
<name>A0A559KRP4_FUSOC</name>
<gene>
    <name evidence="4" type="ORF">Focb16_v004260</name>
</gene>
<dbReference type="GO" id="GO:0005634">
    <property type="term" value="C:nucleus"/>
    <property type="evidence" value="ECO:0007669"/>
    <property type="project" value="TreeGrafter"/>
</dbReference>
<reference evidence="4 5" key="1">
    <citation type="journal article" date="2019" name="Microbiol. Resour. Announc.">
        <title>High-quality draft genome sequence of Fusarium oxysporum f. sp. cubense strain 160527, a causal agent of Panama disease.</title>
        <authorList>
            <person name="Asai S."/>
            <person name="Ayukawa Y."/>
            <person name="Gan P."/>
            <person name="Masuda S."/>
            <person name="Komatsu K."/>
            <person name="Shirasu K."/>
            <person name="Arie T."/>
        </authorList>
    </citation>
    <scope>NUCLEOTIDE SEQUENCE [LARGE SCALE GENOMIC DNA]</scope>
    <source>
        <strain evidence="4 5">160527</strain>
    </source>
</reference>
<dbReference type="InterPro" id="IPR051164">
    <property type="entry name" value="NmrA-like_oxidored"/>
</dbReference>
<evidence type="ECO:0000313" key="4">
    <source>
        <dbReference type="EMBL" id="TVY62420.1"/>
    </source>
</evidence>
<proteinExistence type="inferred from homology"/>
<sequence length="297" mass="32889">MTTKIIAVVGATGNQGSSVVETFLGEPGWTVRGITRDPSKTSSRAWASRGVDIVAGDLDVPGSMEKAFRGANVVFGTTDFVQHLQDPQIIASARAQNRPINELATERELEQAKRLVDAAAANVDTLDRFVLSTLSDTKGLSQNKIQYNLHFDCKWGAVEYLKDKYPKLWDKTSLLQLGIFASNWKVPYYTPRKQVDGTFKISLPMSGEKEFPIIDPNADTGCMAKALVQVAPGTHLVGASSMISWNEWCKVWSSQTEVQCTFERLDRKVFEDTMGPLGREIADMFQASKYLIVQCLL</sequence>
<comment type="caution">
    <text evidence="4">The sequence shown here is derived from an EMBL/GenBank/DDBJ whole genome shotgun (WGS) entry which is preliminary data.</text>
</comment>
<dbReference type="Gene3D" id="3.40.50.720">
    <property type="entry name" value="NAD(P)-binding Rossmann-like Domain"/>
    <property type="match status" value="1"/>
</dbReference>
<dbReference type="EMBL" id="SRMI01000010">
    <property type="protein sequence ID" value="TVY62420.1"/>
    <property type="molecule type" value="Genomic_DNA"/>
</dbReference>
<dbReference type="SUPFAM" id="SSF51735">
    <property type="entry name" value="NAD(P)-binding Rossmann-fold domains"/>
    <property type="match status" value="1"/>
</dbReference>
<feature type="domain" description="NmrA-like" evidence="3">
    <location>
        <begin position="3"/>
        <end position="286"/>
    </location>
</feature>
<keyword evidence="2" id="KW-0521">NADP</keyword>
<dbReference type="InterPro" id="IPR008030">
    <property type="entry name" value="NmrA-like"/>
</dbReference>
<dbReference type="Proteomes" id="UP000320707">
    <property type="component" value="Unassembled WGS sequence"/>
</dbReference>
<protein>
    <submittedName>
        <fullName evidence="4">NmrA-like family domain-containing protein 1</fullName>
    </submittedName>
</protein>
<evidence type="ECO:0000313" key="5">
    <source>
        <dbReference type="Proteomes" id="UP000320707"/>
    </source>
</evidence>
<evidence type="ECO:0000256" key="1">
    <source>
        <dbReference type="ARBA" id="ARBA00006328"/>
    </source>
</evidence>
<dbReference type="PANTHER" id="PTHR42748">
    <property type="entry name" value="NITROGEN METABOLITE REPRESSION PROTEIN NMRA FAMILY MEMBER"/>
    <property type="match status" value="1"/>
</dbReference>
<accession>A0A559KRP4</accession>
<dbReference type="AlphaFoldDB" id="A0A559KRP4"/>